<dbReference type="Proteomes" id="UP000233419">
    <property type="component" value="Chromosome"/>
</dbReference>
<dbReference type="NCBIfam" id="TIGR00496">
    <property type="entry name" value="frr"/>
    <property type="match status" value="1"/>
</dbReference>
<dbReference type="InterPro" id="IPR036191">
    <property type="entry name" value="RRF_sf"/>
</dbReference>
<evidence type="ECO:0000256" key="4">
    <source>
        <dbReference type="ARBA" id="ARBA00022917"/>
    </source>
</evidence>
<dbReference type="GO" id="GO:0043023">
    <property type="term" value="F:ribosomal large subunit binding"/>
    <property type="evidence" value="ECO:0007669"/>
    <property type="project" value="TreeGrafter"/>
</dbReference>
<dbReference type="HAMAP" id="MF_00040">
    <property type="entry name" value="RRF"/>
    <property type="match status" value="1"/>
</dbReference>
<dbReference type="FunFam" id="3.30.1360.40:FF:000001">
    <property type="entry name" value="Ribosome-recycling factor"/>
    <property type="match status" value="1"/>
</dbReference>
<organism evidence="8 9">
    <name type="scientific">Mesoplasma syrphidae</name>
    <dbReference type="NCBI Taxonomy" id="225999"/>
    <lineage>
        <taxon>Bacteria</taxon>
        <taxon>Bacillati</taxon>
        <taxon>Mycoplasmatota</taxon>
        <taxon>Mollicutes</taxon>
        <taxon>Entomoplasmatales</taxon>
        <taxon>Entomoplasmataceae</taxon>
        <taxon>Mesoplasma</taxon>
    </lineage>
</organism>
<dbReference type="EMBL" id="CP025257">
    <property type="protein sequence ID" value="AUF83684.1"/>
    <property type="molecule type" value="Genomic_DNA"/>
</dbReference>
<evidence type="ECO:0000256" key="1">
    <source>
        <dbReference type="ARBA" id="ARBA00004496"/>
    </source>
</evidence>
<proteinExistence type="inferred from homology"/>
<dbReference type="Gene3D" id="3.30.1360.40">
    <property type="match status" value="1"/>
</dbReference>
<keyword evidence="4 5" id="KW-0648">Protein biosynthesis</keyword>
<dbReference type="InterPro" id="IPR023584">
    <property type="entry name" value="Ribosome_recyc_fac_dom"/>
</dbReference>
<dbReference type="RefSeq" id="WP_101305126.1">
    <property type="nucleotide sequence ID" value="NZ_CP025257.1"/>
</dbReference>
<dbReference type="InterPro" id="IPR002661">
    <property type="entry name" value="Ribosome_recyc_fac"/>
</dbReference>
<comment type="similarity">
    <text evidence="2 5">Belongs to the RRF family.</text>
</comment>
<evidence type="ECO:0000313" key="9">
    <source>
        <dbReference type="Proteomes" id="UP000233419"/>
    </source>
</evidence>
<comment type="function">
    <text evidence="5">Responsible for the release of ribosomes from messenger RNA at the termination of protein biosynthesis. May increase the efficiency of translation by recycling ribosomes from one round of translation to another.</text>
</comment>
<dbReference type="SUPFAM" id="SSF55194">
    <property type="entry name" value="Ribosome recycling factor, RRF"/>
    <property type="match status" value="1"/>
</dbReference>
<dbReference type="Pfam" id="PF01765">
    <property type="entry name" value="RRF"/>
    <property type="match status" value="1"/>
</dbReference>
<evidence type="ECO:0000256" key="6">
    <source>
        <dbReference type="SAM" id="Coils"/>
    </source>
</evidence>
<keyword evidence="6" id="KW-0175">Coiled coil</keyword>
<reference evidence="8 9" key="1">
    <citation type="submission" date="2017-12" db="EMBL/GenBank/DDBJ databases">
        <title>Mesoplasma syrphidae YJS, Complete Genome.</title>
        <authorList>
            <person name="Knight T.F."/>
            <person name="Citino T."/>
            <person name="Rubinstein R."/>
            <person name="Neuschaefer Z."/>
        </authorList>
    </citation>
    <scope>NUCLEOTIDE SEQUENCE [LARGE SCALE GENOMIC DNA]</scope>
    <source>
        <strain evidence="8 9">YJS</strain>
    </source>
</reference>
<accession>A0A2K9CDF8</accession>
<name>A0A2K9CDF8_9MOLU</name>
<evidence type="ECO:0000259" key="7">
    <source>
        <dbReference type="Pfam" id="PF01765"/>
    </source>
</evidence>
<gene>
    <name evidence="5" type="primary">frr</name>
    <name evidence="8" type="ORF">CXP39_02645</name>
</gene>
<keyword evidence="9" id="KW-1185">Reference proteome</keyword>
<dbReference type="FunFam" id="1.10.132.20:FF:000001">
    <property type="entry name" value="Ribosome-recycling factor"/>
    <property type="match status" value="1"/>
</dbReference>
<protein>
    <recommendedName>
        <fullName evidence="5">Ribosome-recycling factor</fullName>
        <shortName evidence="5">RRF</shortName>
    </recommendedName>
    <alternativeName>
        <fullName evidence="5">Ribosome-releasing factor</fullName>
    </alternativeName>
</protein>
<evidence type="ECO:0000256" key="5">
    <source>
        <dbReference type="HAMAP-Rule" id="MF_00040"/>
    </source>
</evidence>
<comment type="subcellular location">
    <subcellularLocation>
        <location evidence="1 5">Cytoplasm</location>
    </subcellularLocation>
</comment>
<dbReference type="AlphaFoldDB" id="A0A2K9CDF8"/>
<dbReference type="GO" id="GO:0005737">
    <property type="term" value="C:cytoplasm"/>
    <property type="evidence" value="ECO:0007669"/>
    <property type="project" value="UniProtKB-SubCell"/>
</dbReference>
<dbReference type="CDD" id="cd00520">
    <property type="entry name" value="RRF"/>
    <property type="match status" value="1"/>
</dbReference>
<evidence type="ECO:0000256" key="2">
    <source>
        <dbReference type="ARBA" id="ARBA00005912"/>
    </source>
</evidence>
<feature type="coiled-coil region" evidence="6">
    <location>
        <begin position="113"/>
        <end position="155"/>
    </location>
</feature>
<evidence type="ECO:0000313" key="8">
    <source>
        <dbReference type="EMBL" id="AUF83684.1"/>
    </source>
</evidence>
<dbReference type="KEGG" id="msyr:CXP39_02645"/>
<evidence type="ECO:0000256" key="3">
    <source>
        <dbReference type="ARBA" id="ARBA00022490"/>
    </source>
</evidence>
<dbReference type="Gene3D" id="1.10.132.20">
    <property type="entry name" value="Ribosome-recycling factor"/>
    <property type="match status" value="1"/>
</dbReference>
<dbReference type="PANTHER" id="PTHR20982:SF3">
    <property type="entry name" value="MITOCHONDRIAL RIBOSOME RECYCLING FACTOR PSEUDO 1"/>
    <property type="match status" value="1"/>
</dbReference>
<dbReference type="PANTHER" id="PTHR20982">
    <property type="entry name" value="RIBOSOME RECYCLING FACTOR"/>
    <property type="match status" value="1"/>
</dbReference>
<sequence>MDEILLIAEDSMQNTILAWKDYMTKIRTGRASVAMIDKVMVNFYGTPTPIIQTSQISVPEPQQLLIKPYDRSQIPEVLNGINKADLGVNPIADAEVIRINIPALTEEIRRDLVKKMTKELETFKVRIRNARRDGIDAAKKNKEISEDLVKGMEKDIQVLTDKYIKQLDDLAKTKEKELMTI</sequence>
<keyword evidence="3 5" id="KW-0963">Cytoplasm</keyword>
<feature type="domain" description="Ribosome recycling factor" evidence="7">
    <location>
        <begin position="20"/>
        <end position="179"/>
    </location>
</feature>
<dbReference type="GO" id="GO:0006415">
    <property type="term" value="P:translational termination"/>
    <property type="evidence" value="ECO:0007669"/>
    <property type="project" value="UniProtKB-UniRule"/>
</dbReference>
<dbReference type="OrthoDB" id="9804006at2"/>